<name>A0ABM0WPH9_CAMSA</name>
<dbReference type="SUPFAM" id="SSF82607">
    <property type="entry name" value="YbaB-like"/>
    <property type="match status" value="1"/>
</dbReference>
<keyword evidence="1" id="KW-0238">DNA-binding</keyword>
<proteinExistence type="predicted"/>
<dbReference type="PANTHER" id="PTHR33449:SF1">
    <property type="entry name" value="NUCLEOID-ASSOCIATED PROTEIN YBAB"/>
    <property type="match status" value="1"/>
</dbReference>
<gene>
    <name evidence="4" type="primary">LOC104753670</name>
</gene>
<evidence type="ECO:0000313" key="3">
    <source>
        <dbReference type="Proteomes" id="UP000694864"/>
    </source>
</evidence>
<evidence type="ECO:0000313" key="4">
    <source>
        <dbReference type="RefSeq" id="XP_010474192.1"/>
    </source>
</evidence>
<dbReference type="InterPro" id="IPR036894">
    <property type="entry name" value="YbaB-like_sf"/>
</dbReference>
<dbReference type="RefSeq" id="XP_010474192.1">
    <property type="nucleotide sequence ID" value="XM_010475890.2"/>
</dbReference>
<sequence length="167" mass="18344">MASMAATTNLTKLLLFPSSHVLGNVSLKSQRGSSSTKKWPNQNKSRNGYRSLRVDGLFGGGNKYNNSEDGQSKAGIFGNMQNMYETMKKAQIVVQVEAVRVQKTEFDSYCEGELVKVTLLDNHQLICTDISEAAMELGSEKFSQLLVTKAYKDAHVKSVVISTIGDN</sequence>
<dbReference type="Proteomes" id="UP000694864">
    <property type="component" value="Chromosome 16"/>
</dbReference>
<accession>A0ABM0WPH9</accession>
<reference evidence="4" key="2">
    <citation type="submission" date="2025-08" db="UniProtKB">
        <authorList>
            <consortium name="RefSeq"/>
        </authorList>
    </citation>
    <scope>IDENTIFICATION</scope>
    <source>
        <tissue evidence="4">Leaf</tissue>
    </source>
</reference>
<organism evidence="3 4">
    <name type="scientific">Camelina sativa</name>
    <name type="common">False flax</name>
    <name type="synonym">Myagrum sativum</name>
    <dbReference type="NCBI Taxonomy" id="90675"/>
    <lineage>
        <taxon>Eukaryota</taxon>
        <taxon>Viridiplantae</taxon>
        <taxon>Streptophyta</taxon>
        <taxon>Embryophyta</taxon>
        <taxon>Tracheophyta</taxon>
        <taxon>Spermatophyta</taxon>
        <taxon>Magnoliopsida</taxon>
        <taxon>eudicotyledons</taxon>
        <taxon>Gunneridae</taxon>
        <taxon>Pentapetalae</taxon>
        <taxon>rosids</taxon>
        <taxon>malvids</taxon>
        <taxon>Brassicales</taxon>
        <taxon>Brassicaceae</taxon>
        <taxon>Camelineae</taxon>
        <taxon>Camelina</taxon>
    </lineage>
</organism>
<keyword evidence="3" id="KW-1185">Reference proteome</keyword>
<dbReference type="InterPro" id="IPR004401">
    <property type="entry name" value="YbaB/EbfC"/>
</dbReference>
<evidence type="ECO:0000256" key="1">
    <source>
        <dbReference type="ARBA" id="ARBA00023125"/>
    </source>
</evidence>
<feature type="region of interest" description="Disordered" evidence="2">
    <location>
        <begin position="27"/>
        <end position="48"/>
    </location>
</feature>
<reference evidence="3" key="1">
    <citation type="journal article" date="2014" name="Nat. Commun.">
        <title>The emerging biofuel crop Camelina sativa retains a highly undifferentiated hexaploid genome structure.</title>
        <authorList>
            <person name="Kagale S."/>
            <person name="Koh C."/>
            <person name="Nixon J."/>
            <person name="Bollina V."/>
            <person name="Clarke W.E."/>
            <person name="Tuteja R."/>
            <person name="Spillane C."/>
            <person name="Robinson S.J."/>
            <person name="Links M.G."/>
            <person name="Clarke C."/>
            <person name="Higgins E.E."/>
            <person name="Huebert T."/>
            <person name="Sharpe A.G."/>
            <person name="Parkin I.A."/>
        </authorList>
    </citation>
    <scope>NUCLEOTIDE SEQUENCE [LARGE SCALE GENOMIC DNA]</scope>
    <source>
        <strain evidence="3">cv. DH55</strain>
    </source>
</reference>
<dbReference type="PANTHER" id="PTHR33449">
    <property type="entry name" value="NUCLEOID-ASSOCIATED PROTEIN YBAB"/>
    <property type="match status" value="1"/>
</dbReference>
<dbReference type="GeneID" id="104753670"/>
<evidence type="ECO:0000256" key="2">
    <source>
        <dbReference type="SAM" id="MobiDB-lite"/>
    </source>
</evidence>
<dbReference type="Gene3D" id="3.30.1310.10">
    <property type="entry name" value="Nucleoid-associated protein YbaB-like domain"/>
    <property type="match status" value="1"/>
</dbReference>
<protein>
    <submittedName>
        <fullName evidence="4">Nucleoid-associated protein At2g24020, chloroplastic-like</fullName>
    </submittedName>
</protein>